<gene>
    <name evidence="1" type="ORF">ODALV1_LOCUS25072</name>
</gene>
<evidence type="ECO:0000313" key="2">
    <source>
        <dbReference type="Proteomes" id="UP001642540"/>
    </source>
</evidence>
<evidence type="ECO:0000313" key="1">
    <source>
        <dbReference type="EMBL" id="CAL8133449.1"/>
    </source>
</evidence>
<dbReference type="EMBL" id="CAXLJM020000099">
    <property type="protein sequence ID" value="CAL8133449.1"/>
    <property type="molecule type" value="Genomic_DNA"/>
</dbReference>
<proteinExistence type="predicted"/>
<reference evidence="1 2" key="1">
    <citation type="submission" date="2024-08" db="EMBL/GenBank/DDBJ databases">
        <authorList>
            <person name="Cucini C."/>
            <person name="Frati F."/>
        </authorList>
    </citation>
    <scope>NUCLEOTIDE SEQUENCE [LARGE SCALE GENOMIC DNA]</scope>
</reference>
<comment type="caution">
    <text evidence="1">The sequence shown here is derived from an EMBL/GenBank/DDBJ whole genome shotgun (WGS) entry which is preliminary data.</text>
</comment>
<name>A0ABP1RQW3_9HEXA</name>
<organism evidence="1 2">
    <name type="scientific">Orchesella dallaii</name>
    <dbReference type="NCBI Taxonomy" id="48710"/>
    <lineage>
        <taxon>Eukaryota</taxon>
        <taxon>Metazoa</taxon>
        <taxon>Ecdysozoa</taxon>
        <taxon>Arthropoda</taxon>
        <taxon>Hexapoda</taxon>
        <taxon>Collembola</taxon>
        <taxon>Entomobryomorpha</taxon>
        <taxon>Entomobryoidea</taxon>
        <taxon>Orchesellidae</taxon>
        <taxon>Orchesellinae</taxon>
        <taxon>Orchesella</taxon>
    </lineage>
</organism>
<keyword evidence="2" id="KW-1185">Reference proteome</keyword>
<protein>
    <submittedName>
        <fullName evidence="1">Uncharacterized protein</fullName>
    </submittedName>
</protein>
<accession>A0ABP1RQW3</accession>
<dbReference type="Proteomes" id="UP001642540">
    <property type="component" value="Unassembled WGS sequence"/>
</dbReference>
<sequence length="88" mass="9710">MENILSGFVTLLAVGVVVAFVKARNRRVPFQQLDALQFTALEEAVEMNFITTTRGNRYGSMDAMKGVSATDEVVHFERSGHELGMMTA</sequence>